<dbReference type="GO" id="GO:0003677">
    <property type="term" value="F:DNA binding"/>
    <property type="evidence" value="ECO:0007669"/>
    <property type="project" value="InterPro"/>
</dbReference>
<feature type="region of interest" description="Disordered" evidence="1">
    <location>
        <begin position="305"/>
        <end position="324"/>
    </location>
</feature>
<feature type="domain" description="Copper-fist" evidence="2">
    <location>
        <begin position="1"/>
        <end position="42"/>
    </location>
</feature>
<dbReference type="Gene3D" id="3.90.430.10">
    <property type="entry name" value="Copper fist DNA-binding domain"/>
    <property type="match status" value="1"/>
</dbReference>
<feature type="compositionally biased region" description="Polar residues" evidence="1">
    <location>
        <begin position="381"/>
        <end position="390"/>
    </location>
</feature>
<name>A0A9P8QEH1_WICPI</name>
<feature type="compositionally biased region" description="Basic and acidic residues" evidence="1">
    <location>
        <begin position="260"/>
        <end position="270"/>
    </location>
</feature>
<keyword evidence="4" id="KW-1185">Reference proteome</keyword>
<sequence length="401" mass="44825">MIYSDHLRLGCQACIKGHKAYQCRHFKNIALGAPVYVINDQGVGKVQTTETNNCCRKESPKDDQIKVRLVKATLSDKNPYCPLSKKYQFQCRPNCENPSCNKSSIQNVFINTEGMKLVKCKNGLDIVELEETKHSPTDLGIMTKIYSSDVVENYFPSSCDFMARTGISYHHIVDPCQSGNTVALLSKECGMAKLRDAGDLRDHNVASPYFSSDVSKRPSNCQTQYVDLELCAEIVAEGKVLDSTPSKDKKETKKKSLNIRKRENDDDYKYHGYSKRQRTRSSSQQAESIAVATESRSVRVEPLFEASPSLSSESSSPSSPLQTSQTSFTDIEDIYCQQNVYIKVKASPEVLPAAPIMSYKVPFKGLRFQPYNTESEERSPIASSTSSDTPDSLIDPELFSF</sequence>
<dbReference type="Proteomes" id="UP000774326">
    <property type="component" value="Unassembled WGS sequence"/>
</dbReference>
<reference evidence="3" key="2">
    <citation type="submission" date="2021-01" db="EMBL/GenBank/DDBJ databases">
        <authorList>
            <person name="Schikora-Tamarit M.A."/>
        </authorList>
    </citation>
    <scope>NUCLEOTIDE SEQUENCE</scope>
    <source>
        <strain evidence="3">CBS2887</strain>
    </source>
</reference>
<proteinExistence type="predicted"/>
<protein>
    <recommendedName>
        <fullName evidence="2">Copper-fist domain-containing protein</fullName>
    </recommendedName>
</protein>
<dbReference type="AlphaFoldDB" id="A0A9P8QEH1"/>
<dbReference type="EMBL" id="JAEUBG010000552">
    <property type="protein sequence ID" value="KAH3688020.1"/>
    <property type="molecule type" value="Genomic_DNA"/>
</dbReference>
<accession>A0A9P8QEH1</accession>
<organism evidence="3 4">
    <name type="scientific">Wickerhamomyces pijperi</name>
    <name type="common">Yeast</name>
    <name type="synonym">Pichia pijperi</name>
    <dbReference type="NCBI Taxonomy" id="599730"/>
    <lineage>
        <taxon>Eukaryota</taxon>
        <taxon>Fungi</taxon>
        <taxon>Dikarya</taxon>
        <taxon>Ascomycota</taxon>
        <taxon>Saccharomycotina</taxon>
        <taxon>Saccharomycetes</taxon>
        <taxon>Phaffomycetales</taxon>
        <taxon>Wickerhamomycetaceae</taxon>
        <taxon>Wickerhamomyces</taxon>
    </lineage>
</organism>
<dbReference type="InterPro" id="IPR036395">
    <property type="entry name" value="Cu_fist_DNA-bd_dom_sf"/>
</dbReference>
<comment type="caution">
    <text evidence="3">The sequence shown here is derived from an EMBL/GenBank/DDBJ whole genome shotgun (WGS) entry which is preliminary data.</text>
</comment>
<dbReference type="PROSITE" id="PS50073">
    <property type="entry name" value="COPPER_FIST_2"/>
    <property type="match status" value="1"/>
</dbReference>
<evidence type="ECO:0000259" key="2">
    <source>
        <dbReference type="PROSITE" id="PS50073"/>
    </source>
</evidence>
<dbReference type="GO" id="GO:0005507">
    <property type="term" value="F:copper ion binding"/>
    <property type="evidence" value="ECO:0007669"/>
    <property type="project" value="InterPro"/>
</dbReference>
<gene>
    <name evidence="3" type="ORF">WICPIJ_001014</name>
</gene>
<reference evidence="3" key="1">
    <citation type="journal article" date="2021" name="Open Biol.">
        <title>Shared evolutionary footprints suggest mitochondrial oxidative damage underlies multiple complex I losses in fungi.</title>
        <authorList>
            <person name="Schikora-Tamarit M.A."/>
            <person name="Marcet-Houben M."/>
            <person name="Nosek J."/>
            <person name="Gabaldon T."/>
        </authorList>
    </citation>
    <scope>NUCLEOTIDE SEQUENCE</scope>
    <source>
        <strain evidence="3">CBS2887</strain>
    </source>
</reference>
<evidence type="ECO:0000313" key="4">
    <source>
        <dbReference type="Proteomes" id="UP000774326"/>
    </source>
</evidence>
<evidence type="ECO:0000313" key="3">
    <source>
        <dbReference type="EMBL" id="KAH3688020.1"/>
    </source>
</evidence>
<feature type="region of interest" description="Disordered" evidence="1">
    <location>
        <begin position="243"/>
        <end position="294"/>
    </location>
</feature>
<feature type="region of interest" description="Disordered" evidence="1">
    <location>
        <begin position="372"/>
        <end position="401"/>
    </location>
</feature>
<dbReference type="GO" id="GO:0003700">
    <property type="term" value="F:DNA-binding transcription factor activity"/>
    <property type="evidence" value="ECO:0007669"/>
    <property type="project" value="InterPro"/>
</dbReference>
<dbReference type="InterPro" id="IPR001083">
    <property type="entry name" value="Cu_fist_DNA-bd_dom"/>
</dbReference>
<feature type="compositionally biased region" description="Low complexity" evidence="1">
    <location>
        <begin position="307"/>
        <end position="324"/>
    </location>
</feature>
<evidence type="ECO:0000256" key="1">
    <source>
        <dbReference type="SAM" id="MobiDB-lite"/>
    </source>
</evidence>
<dbReference type="SUPFAM" id="SSF57879">
    <property type="entry name" value="Zinc domain conserved in yeast copper-regulated transcription factors"/>
    <property type="match status" value="1"/>
</dbReference>
<dbReference type="GO" id="GO:0005634">
    <property type="term" value="C:nucleus"/>
    <property type="evidence" value="ECO:0007669"/>
    <property type="project" value="InterPro"/>
</dbReference>